<dbReference type="InterPro" id="IPR050639">
    <property type="entry name" value="SSR_resolvase"/>
</dbReference>
<protein>
    <submittedName>
        <fullName evidence="7">Recombinase family protein</fullName>
    </submittedName>
</protein>
<dbReference type="PROSITE" id="PS51736">
    <property type="entry name" value="RECOMBINASES_3"/>
    <property type="match status" value="1"/>
</dbReference>
<dbReference type="EMBL" id="JAMXIB010000001">
    <property type="protein sequence ID" value="MCO5723224.1"/>
    <property type="molecule type" value="Genomic_DNA"/>
</dbReference>
<keyword evidence="3" id="KW-0238">DNA-binding</keyword>
<feature type="domain" description="Resolvase/invertase-type recombinase catalytic" evidence="6">
    <location>
        <begin position="1"/>
        <end position="138"/>
    </location>
</feature>
<dbReference type="Proteomes" id="UP001206312">
    <property type="component" value="Unassembled WGS sequence"/>
</dbReference>
<dbReference type="InterPro" id="IPR036162">
    <property type="entry name" value="Resolvase-like_N_sf"/>
</dbReference>
<gene>
    <name evidence="7" type="ORF">NG653_00045</name>
</gene>
<proteinExistence type="inferred from homology"/>
<comment type="similarity">
    <text evidence="1">Belongs to the site-specific recombinase resolvase family.</text>
</comment>
<dbReference type="InterPro" id="IPR006118">
    <property type="entry name" value="Recombinase_CS"/>
</dbReference>
<organism evidence="7 8">
    <name type="scientific">Robiginitalea marina</name>
    <dbReference type="NCBI Taxonomy" id="2954105"/>
    <lineage>
        <taxon>Bacteria</taxon>
        <taxon>Pseudomonadati</taxon>
        <taxon>Bacteroidota</taxon>
        <taxon>Flavobacteriia</taxon>
        <taxon>Flavobacteriales</taxon>
        <taxon>Flavobacteriaceae</taxon>
        <taxon>Robiginitalea</taxon>
    </lineage>
</organism>
<evidence type="ECO:0000259" key="6">
    <source>
        <dbReference type="PROSITE" id="PS51736"/>
    </source>
</evidence>
<evidence type="ECO:0000256" key="1">
    <source>
        <dbReference type="ARBA" id="ARBA00009913"/>
    </source>
</evidence>
<keyword evidence="2" id="KW-0229">DNA integration</keyword>
<evidence type="ECO:0000256" key="2">
    <source>
        <dbReference type="ARBA" id="ARBA00022908"/>
    </source>
</evidence>
<dbReference type="RefSeq" id="WP_252739606.1">
    <property type="nucleotide sequence ID" value="NZ_JAMXIB010000001.1"/>
</dbReference>
<feature type="active site" description="O-(5'-phospho-DNA)-serine intermediate" evidence="5">
    <location>
        <position position="9"/>
    </location>
</feature>
<dbReference type="CDD" id="cd03768">
    <property type="entry name" value="SR_ResInv"/>
    <property type="match status" value="1"/>
</dbReference>
<dbReference type="PANTHER" id="PTHR30461:SF26">
    <property type="entry name" value="RESOLVASE HOMOLOG YNEB"/>
    <property type="match status" value="1"/>
</dbReference>
<accession>A0ABT1AU84</accession>
<dbReference type="Pfam" id="PF00239">
    <property type="entry name" value="Resolvase"/>
    <property type="match status" value="1"/>
</dbReference>
<dbReference type="InterPro" id="IPR006119">
    <property type="entry name" value="Resolv_N"/>
</dbReference>
<comment type="caution">
    <text evidence="7">The sequence shown here is derived from an EMBL/GenBank/DDBJ whole genome shotgun (WGS) entry which is preliminary data.</text>
</comment>
<sequence length="197" mass="21924">MKAKYIRVSTTEQNTHRQEEKGVNQFIDKCSGSIPFKERPSAKRLLTAIDKGQINEVQVKSIDRLGRNTLDILTTIRELTDKNIAVVSQKEGLTTIIDGKVNPVANLIISIMATLSEFELEQIRERQREGIERAKQRGVYSSNGGSKKLNPEQFLSKSKNALCAKHLKNGESVRRAAKLSGVSNATALKVKKHLSVL</sequence>
<dbReference type="SMART" id="SM00857">
    <property type="entry name" value="Resolvase"/>
    <property type="match status" value="1"/>
</dbReference>
<dbReference type="PROSITE" id="PS00397">
    <property type="entry name" value="RECOMBINASES_1"/>
    <property type="match status" value="1"/>
</dbReference>
<reference evidence="7 8" key="1">
    <citation type="submission" date="2022-06" db="EMBL/GenBank/DDBJ databases">
        <authorList>
            <person name="Xuan X."/>
        </authorList>
    </citation>
    <scope>NUCLEOTIDE SEQUENCE [LARGE SCALE GENOMIC DNA]</scope>
    <source>
        <strain evidence="7 8">2V75</strain>
    </source>
</reference>
<dbReference type="SUPFAM" id="SSF53041">
    <property type="entry name" value="Resolvase-like"/>
    <property type="match status" value="1"/>
</dbReference>
<evidence type="ECO:0000256" key="5">
    <source>
        <dbReference type="PROSITE-ProRule" id="PRU10137"/>
    </source>
</evidence>
<name>A0ABT1AU84_9FLAO</name>
<keyword evidence="8" id="KW-1185">Reference proteome</keyword>
<dbReference type="Gene3D" id="3.40.50.1390">
    <property type="entry name" value="Resolvase, N-terminal catalytic domain"/>
    <property type="match status" value="1"/>
</dbReference>
<dbReference type="PANTHER" id="PTHR30461">
    <property type="entry name" value="DNA-INVERTASE FROM LAMBDOID PROPHAGE"/>
    <property type="match status" value="1"/>
</dbReference>
<keyword evidence="4" id="KW-0233">DNA recombination</keyword>
<evidence type="ECO:0000313" key="8">
    <source>
        <dbReference type="Proteomes" id="UP001206312"/>
    </source>
</evidence>
<evidence type="ECO:0000313" key="7">
    <source>
        <dbReference type="EMBL" id="MCO5723224.1"/>
    </source>
</evidence>
<evidence type="ECO:0000256" key="3">
    <source>
        <dbReference type="ARBA" id="ARBA00023125"/>
    </source>
</evidence>
<evidence type="ECO:0000256" key="4">
    <source>
        <dbReference type="ARBA" id="ARBA00023172"/>
    </source>
</evidence>